<organism evidence="2 3">
    <name type="scientific">Candidatus Curtissbacteria bacterium RIFCSPHIGHO2_12_FULL_38_9b</name>
    <dbReference type="NCBI Taxonomy" id="1797720"/>
    <lineage>
        <taxon>Bacteria</taxon>
        <taxon>Candidatus Curtissiibacteriota</taxon>
    </lineage>
</organism>
<evidence type="ECO:0000256" key="1">
    <source>
        <dbReference type="SAM" id="Coils"/>
    </source>
</evidence>
<protein>
    <submittedName>
        <fullName evidence="2">Uncharacterized protein</fullName>
    </submittedName>
</protein>
<feature type="coiled-coil region" evidence="1">
    <location>
        <begin position="141"/>
        <end position="229"/>
    </location>
</feature>
<sequence length="379" mass="42113">MPDEINKFGLTAPQIPEQLSGEALTPIPVLSVSPTQPALLPDIQNIPTEPIAPIIPKQEPNFLSGIEELEARISGREMETSRRTEQATFDITKQVNELNREIKQLQAEELKATEEARERGETLGFAAGETARVRRGFAIEALRLSATAEALQGNLSLAERQVKRAVDAEFEEVEKNARIARRNILDNYDNLTTAEKKRADATLLRLDKEDQEVKEKKEERNAIEDLRVKVAASGKATNLDLAKFDDVDTEVEAAALAAPFLQKVETGQTEPEIKFSSTQLAGGAAIANMPIADFQKLDQDTQNFFINRKSDIDAKKKLIDTAKENKEDPQALEAEISSSSAPDAVKDSLIRYLKQVFPPQEQNSLPWWKRIGISFGLKL</sequence>
<keyword evidence="1" id="KW-0175">Coiled coil</keyword>
<proteinExistence type="predicted"/>
<evidence type="ECO:0000313" key="3">
    <source>
        <dbReference type="Proteomes" id="UP000176666"/>
    </source>
</evidence>
<dbReference type="AlphaFoldDB" id="A0A1F5GT98"/>
<gene>
    <name evidence="2" type="ORF">A3F02_04140</name>
</gene>
<feature type="coiled-coil region" evidence="1">
    <location>
        <begin position="88"/>
        <end position="115"/>
    </location>
</feature>
<evidence type="ECO:0000313" key="2">
    <source>
        <dbReference type="EMBL" id="OGD95084.1"/>
    </source>
</evidence>
<accession>A0A1F5GT98</accession>
<dbReference type="EMBL" id="MFBJ01000065">
    <property type="protein sequence ID" value="OGD95084.1"/>
    <property type="molecule type" value="Genomic_DNA"/>
</dbReference>
<dbReference type="Proteomes" id="UP000176666">
    <property type="component" value="Unassembled WGS sequence"/>
</dbReference>
<reference evidence="2 3" key="1">
    <citation type="journal article" date="2016" name="Nat. Commun.">
        <title>Thousands of microbial genomes shed light on interconnected biogeochemical processes in an aquifer system.</title>
        <authorList>
            <person name="Anantharaman K."/>
            <person name="Brown C.T."/>
            <person name="Hug L.A."/>
            <person name="Sharon I."/>
            <person name="Castelle C.J."/>
            <person name="Probst A.J."/>
            <person name="Thomas B.C."/>
            <person name="Singh A."/>
            <person name="Wilkins M.J."/>
            <person name="Karaoz U."/>
            <person name="Brodie E.L."/>
            <person name="Williams K.H."/>
            <person name="Hubbard S.S."/>
            <person name="Banfield J.F."/>
        </authorList>
    </citation>
    <scope>NUCLEOTIDE SEQUENCE [LARGE SCALE GENOMIC DNA]</scope>
</reference>
<comment type="caution">
    <text evidence="2">The sequence shown here is derived from an EMBL/GenBank/DDBJ whole genome shotgun (WGS) entry which is preliminary data.</text>
</comment>
<name>A0A1F5GT98_9BACT</name>